<name>A0A839DW39_9PSEU</name>
<dbReference type="GO" id="GO:0020037">
    <property type="term" value="F:heme binding"/>
    <property type="evidence" value="ECO:0007669"/>
    <property type="project" value="InterPro"/>
</dbReference>
<protein>
    <submittedName>
        <fullName evidence="2">Cytochrome P450</fullName>
    </submittedName>
</protein>
<comment type="similarity">
    <text evidence="1">Belongs to the cytochrome P450 family.</text>
</comment>
<dbReference type="PANTHER" id="PTHR46696">
    <property type="entry name" value="P450, PUTATIVE (EUROFUNG)-RELATED"/>
    <property type="match status" value="1"/>
</dbReference>
<reference evidence="2 3" key="1">
    <citation type="submission" date="2020-07" db="EMBL/GenBank/DDBJ databases">
        <title>Sequencing the genomes of 1000 actinobacteria strains.</title>
        <authorList>
            <person name="Klenk H.-P."/>
        </authorList>
    </citation>
    <scope>NUCLEOTIDE SEQUENCE [LARGE SCALE GENOMIC DNA]</scope>
    <source>
        <strain evidence="2 3">DSM 45975</strain>
    </source>
</reference>
<sequence>MTNTDHPAPECPARVCLSDPSFAADPHRVYAALREQAPVARVDLAPGVPATLVLDHRTALSVLHDPATFRKDSRRWLQHAPTDSPLVPMMSYRENVLFQDGPEHERLRQAITDSFRRVDSITLRGHVTESAEALIGEFATSGRADLLTQYARRLPVLVLNRLFGSPAELTDRMVTAITALWDGTDVEQANDELARCMVELIAVKRHAPAADITSWLLAHPAGLTDEEMLHQLIVLVGAGAEPMQNLIANALRLWLADERFAGDLSGGRLPVEDALDEVLWQDPPLANYAITYPVDDVELAGYHLPADEPVVISFAAANTGLAGDFTRRDGNRAHLAWSAGDHMCPARSPARLIASVAIETILDSLPDMELAVPAVELEWRPGPFHRALRALPVRFPIRDADSHGDVTPWNSRPVRTP</sequence>
<accession>A0A839DW39</accession>
<dbReference type="AlphaFoldDB" id="A0A839DW39"/>
<dbReference type="GO" id="GO:0016705">
    <property type="term" value="F:oxidoreductase activity, acting on paired donors, with incorporation or reduction of molecular oxygen"/>
    <property type="evidence" value="ECO:0007669"/>
    <property type="project" value="InterPro"/>
</dbReference>
<gene>
    <name evidence="2" type="ORF">FHX42_002326</name>
</gene>
<evidence type="ECO:0000313" key="3">
    <source>
        <dbReference type="Proteomes" id="UP000569329"/>
    </source>
</evidence>
<dbReference type="GO" id="GO:0004497">
    <property type="term" value="F:monooxygenase activity"/>
    <property type="evidence" value="ECO:0007669"/>
    <property type="project" value="InterPro"/>
</dbReference>
<dbReference type="EMBL" id="JACGWZ010000002">
    <property type="protein sequence ID" value="MBA8824979.1"/>
    <property type="molecule type" value="Genomic_DNA"/>
</dbReference>
<dbReference type="Gene3D" id="1.10.630.10">
    <property type="entry name" value="Cytochrome P450"/>
    <property type="match status" value="1"/>
</dbReference>
<comment type="caution">
    <text evidence="2">The sequence shown here is derived from an EMBL/GenBank/DDBJ whole genome shotgun (WGS) entry which is preliminary data.</text>
</comment>
<evidence type="ECO:0000313" key="2">
    <source>
        <dbReference type="EMBL" id="MBA8824979.1"/>
    </source>
</evidence>
<dbReference type="InterPro" id="IPR002397">
    <property type="entry name" value="Cyt_P450_B"/>
</dbReference>
<organism evidence="2 3">
    <name type="scientific">Halosaccharopolyspora lacisalsi</name>
    <dbReference type="NCBI Taxonomy" id="1000566"/>
    <lineage>
        <taxon>Bacteria</taxon>
        <taxon>Bacillati</taxon>
        <taxon>Actinomycetota</taxon>
        <taxon>Actinomycetes</taxon>
        <taxon>Pseudonocardiales</taxon>
        <taxon>Pseudonocardiaceae</taxon>
        <taxon>Halosaccharopolyspora</taxon>
    </lineage>
</organism>
<keyword evidence="3" id="KW-1185">Reference proteome</keyword>
<evidence type="ECO:0000256" key="1">
    <source>
        <dbReference type="ARBA" id="ARBA00010617"/>
    </source>
</evidence>
<dbReference type="GO" id="GO:0005506">
    <property type="term" value="F:iron ion binding"/>
    <property type="evidence" value="ECO:0007669"/>
    <property type="project" value="InterPro"/>
</dbReference>
<dbReference type="SUPFAM" id="SSF48264">
    <property type="entry name" value="Cytochrome P450"/>
    <property type="match status" value="1"/>
</dbReference>
<dbReference type="InterPro" id="IPR036396">
    <property type="entry name" value="Cyt_P450_sf"/>
</dbReference>
<dbReference type="RefSeq" id="WP_182544148.1">
    <property type="nucleotide sequence ID" value="NZ_JACGWZ010000002.1"/>
</dbReference>
<dbReference type="Proteomes" id="UP000569329">
    <property type="component" value="Unassembled WGS sequence"/>
</dbReference>
<dbReference type="CDD" id="cd20623">
    <property type="entry name" value="CYP_unk"/>
    <property type="match status" value="1"/>
</dbReference>
<proteinExistence type="inferred from homology"/>
<dbReference type="PANTHER" id="PTHR46696:SF1">
    <property type="entry name" value="CYTOCHROME P450 YJIB-RELATED"/>
    <property type="match status" value="1"/>
</dbReference>
<dbReference type="PRINTS" id="PR00359">
    <property type="entry name" value="BP450"/>
</dbReference>